<dbReference type="Proteomes" id="UP000216311">
    <property type="component" value="Unassembled WGS sequence"/>
</dbReference>
<name>A0A255GZD1_9ACTN</name>
<protein>
    <recommendedName>
        <fullName evidence="4">DUF3137 domain-containing protein</fullName>
    </recommendedName>
</protein>
<reference evidence="2 3" key="1">
    <citation type="submission" date="2017-07" db="EMBL/GenBank/DDBJ databases">
        <title>Draft whole genome sequences of clinical Proprionibacteriaceae strains.</title>
        <authorList>
            <person name="Bernier A.-M."/>
            <person name="Bernard K."/>
            <person name="Domingo M.-C."/>
        </authorList>
    </citation>
    <scope>NUCLEOTIDE SEQUENCE [LARGE SCALE GENOMIC DNA]</scope>
    <source>
        <strain evidence="2 3">NML 130396</strain>
    </source>
</reference>
<evidence type="ECO:0008006" key="4">
    <source>
        <dbReference type="Google" id="ProtNLM"/>
    </source>
</evidence>
<gene>
    <name evidence="2" type="ORF">CGZ93_12295</name>
</gene>
<keyword evidence="3" id="KW-1185">Reference proteome</keyword>
<dbReference type="RefSeq" id="WP_094364437.1">
    <property type="nucleotide sequence ID" value="NZ_NMVQ01000023.1"/>
</dbReference>
<feature type="transmembrane region" description="Helical" evidence="1">
    <location>
        <begin position="12"/>
        <end position="33"/>
    </location>
</feature>
<dbReference type="EMBL" id="NMVQ01000023">
    <property type="protein sequence ID" value="OYO20980.1"/>
    <property type="molecule type" value="Genomic_DNA"/>
</dbReference>
<evidence type="ECO:0000313" key="2">
    <source>
        <dbReference type="EMBL" id="OYO20980.1"/>
    </source>
</evidence>
<keyword evidence="1" id="KW-0812">Transmembrane</keyword>
<proteinExistence type="predicted"/>
<comment type="caution">
    <text evidence="2">The sequence shown here is derived from an EMBL/GenBank/DDBJ whole genome shotgun (WGS) entry which is preliminary data.</text>
</comment>
<accession>A0A255GZD1</accession>
<organism evidence="2 3">
    <name type="scientific">Enemella dayhoffiae</name>
    <dbReference type="NCBI Taxonomy" id="2016507"/>
    <lineage>
        <taxon>Bacteria</taxon>
        <taxon>Bacillati</taxon>
        <taxon>Actinomycetota</taxon>
        <taxon>Actinomycetes</taxon>
        <taxon>Propionibacteriales</taxon>
        <taxon>Propionibacteriaceae</taxon>
        <taxon>Enemella</taxon>
    </lineage>
</organism>
<keyword evidence="1" id="KW-0472">Membrane</keyword>
<keyword evidence="1" id="KW-1133">Transmembrane helix</keyword>
<dbReference type="AlphaFoldDB" id="A0A255GZD1"/>
<sequence>MNGLESRRSDAAWGVAAGSVLLSPVVLLVGALIAPGVWLVVPALGTGLCVAFVAMLARAWRSGGPGPVERARRLTGQRARRRRNSFAITRHLPASVTLTREVGDLALLWADTMPPDNFGPGHLENRMEGFVAARRSSNSEPTRFTGFEHVDPDGGRRWYLMVPLPGPLPPLEVIRERGVRSEAAFRTGDPHFDRLYRITSTWSGAAATQAYLAAFFSEPVVAQMKEVAFAWRVRGRFLIATPEVDDAAKAVAYAQNFGTQLALIADRLPEQLFARYADWYAPFDGLPPGLANPDDLR</sequence>
<dbReference type="OrthoDB" id="10002244at2"/>
<evidence type="ECO:0000256" key="1">
    <source>
        <dbReference type="SAM" id="Phobius"/>
    </source>
</evidence>
<evidence type="ECO:0000313" key="3">
    <source>
        <dbReference type="Proteomes" id="UP000216311"/>
    </source>
</evidence>
<feature type="transmembrane region" description="Helical" evidence="1">
    <location>
        <begin position="39"/>
        <end position="60"/>
    </location>
</feature>